<dbReference type="InterPro" id="IPR004421">
    <property type="entry name" value="Carbamoyltransferase_HypF"/>
</dbReference>
<dbReference type="UniPathway" id="UPA00335"/>
<dbReference type="InterPro" id="IPR001792">
    <property type="entry name" value="Acylphosphatase-like_dom"/>
</dbReference>
<feature type="active site" evidence="10">
    <location>
        <position position="57"/>
    </location>
</feature>
<dbReference type="InterPro" id="IPR017945">
    <property type="entry name" value="DHBP_synth_RibB-like_a/b_dom"/>
</dbReference>
<keyword evidence="10" id="KW-0378">Hydrolase</keyword>
<keyword evidence="3" id="KW-0436">Ligase</keyword>
<dbReference type="AlphaFoldDB" id="A0A5M8FSS1"/>
<evidence type="ECO:0000259" key="12">
    <source>
        <dbReference type="PROSITE" id="PS51163"/>
    </source>
</evidence>
<comment type="catalytic activity">
    <reaction evidence="10">
        <text>an acyl phosphate + H2O = a carboxylate + phosphate + H(+)</text>
        <dbReference type="Rhea" id="RHEA:14965"/>
        <dbReference type="ChEBI" id="CHEBI:15377"/>
        <dbReference type="ChEBI" id="CHEBI:15378"/>
        <dbReference type="ChEBI" id="CHEBI:29067"/>
        <dbReference type="ChEBI" id="CHEBI:43474"/>
        <dbReference type="ChEBI" id="CHEBI:59918"/>
        <dbReference type="EC" id="3.6.1.7"/>
    </reaction>
</comment>
<keyword evidence="4" id="KW-0479">Metal-binding</keyword>
<dbReference type="GO" id="GO:0003725">
    <property type="term" value="F:double-stranded RNA binding"/>
    <property type="evidence" value="ECO:0007669"/>
    <property type="project" value="InterPro"/>
</dbReference>
<dbReference type="InterPro" id="IPR011125">
    <property type="entry name" value="Znf_HypF"/>
</dbReference>
<dbReference type="PROSITE" id="PS51160">
    <property type="entry name" value="ACYLPHOSPHATASE_3"/>
    <property type="match status" value="1"/>
</dbReference>
<dbReference type="InterPro" id="IPR051060">
    <property type="entry name" value="Carbamoyltrans_HypF-like"/>
</dbReference>
<dbReference type="InterPro" id="IPR036046">
    <property type="entry name" value="Acylphosphatase-like_dom_sf"/>
</dbReference>
<evidence type="ECO:0000256" key="3">
    <source>
        <dbReference type="ARBA" id="ARBA00022598"/>
    </source>
</evidence>
<evidence type="ECO:0000256" key="1">
    <source>
        <dbReference type="ARBA" id="ARBA00004711"/>
    </source>
</evidence>
<dbReference type="Gene3D" id="3.90.870.50">
    <property type="match status" value="1"/>
</dbReference>
<dbReference type="GO" id="GO:0003998">
    <property type="term" value="F:acylphosphatase activity"/>
    <property type="evidence" value="ECO:0007669"/>
    <property type="project" value="UniProtKB-EC"/>
</dbReference>
<feature type="active site" evidence="10">
    <location>
        <position position="39"/>
    </location>
</feature>
<comment type="catalytic activity">
    <reaction evidence="7 9">
        <text>C-terminal L-cysteinyl-[HypE protein] + carbamoyl phosphate + ATP + H2O = C-terminal S-carboxamide-L-cysteinyl-[HypE protein] + AMP + phosphate + diphosphate + H(+)</text>
        <dbReference type="Rhea" id="RHEA:55636"/>
        <dbReference type="Rhea" id="RHEA-COMP:14247"/>
        <dbReference type="Rhea" id="RHEA-COMP:14392"/>
        <dbReference type="ChEBI" id="CHEBI:15377"/>
        <dbReference type="ChEBI" id="CHEBI:15378"/>
        <dbReference type="ChEBI" id="CHEBI:30616"/>
        <dbReference type="ChEBI" id="CHEBI:33019"/>
        <dbReference type="ChEBI" id="CHEBI:43474"/>
        <dbReference type="ChEBI" id="CHEBI:58228"/>
        <dbReference type="ChEBI" id="CHEBI:76913"/>
        <dbReference type="ChEBI" id="CHEBI:139126"/>
        <dbReference type="ChEBI" id="CHEBI:456215"/>
    </reaction>
</comment>
<dbReference type="Pfam" id="PF17788">
    <property type="entry name" value="HypF_C"/>
    <property type="match status" value="1"/>
</dbReference>
<dbReference type="GO" id="GO:0008270">
    <property type="term" value="F:zinc ion binding"/>
    <property type="evidence" value="ECO:0007669"/>
    <property type="project" value="UniProtKB-KW"/>
</dbReference>
<comment type="pathway">
    <text evidence="1 9">Protein modification; [NiFe] hydrogenase maturation.</text>
</comment>
<dbReference type="Pfam" id="PF07503">
    <property type="entry name" value="zf-HYPF"/>
    <property type="match status" value="2"/>
</dbReference>
<dbReference type="SUPFAM" id="SSF54975">
    <property type="entry name" value="Acylphosphatase/BLUF domain-like"/>
    <property type="match status" value="1"/>
</dbReference>
<dbReference type="GO" id="GO:0016874">
    <property type="term" value="F:ligase activity"/>
    <property type="evidence" value="ECO:0007669"/>
    <property type="project" value="UniProtKB-UniRule"/>
</dbReference>
<evidence type="ECO:0000256" key="8">
    <source>
        <dbReference type="ARBA" id="ARBA00072168"/>
    </source>
</evidence>
<keyword evidence="14" id="KW-1185">Reference proteome</keyword>
<dbReference type="Gene3D" id="3.30.110.120">
    <property type="match status" value="1"/>
</dbReference>
<keyword evidence="13" id="KW-0808">Transferase</keyword>
<dbReference type="EC" id="6.2.-.-" evidence="9"/>
<dbReference type="FunFam" id="3.30.420.40:FF:000124">
    <property type="entry name" value="Carbamoyltransferase HypF"/>
    <property type="match status" value="1"/>
</dbReference>
<dbReference type="PANTHER" id="PTHR42959:SF1">
    <property type="entry name" value="CARBAMOYLTRANSFERASE HYPF"/>
    <property type="match status" value="1"/>
</dbReference>
<organism evidence="13 14">
    <name type="scientific">Thiohalocapsa marina</name>
    <dbReference type="NCBI Taxonomy" id="424902"/>
    <lineage>
        <taxon>Bacteria</taxon>
        <taxon>Pseudomonadati</taxon>
        <taxon>Pseudomonadota</taxon>
        <taxon>Gammaproteobacteria</taxon>
        <taxon>Chromatiales</taxon>
        <taxon>Chromatiaceae</taxon>
        <taxon>Thiohalocapsa</taxon>
    </lineage>
</organism>
<evidence type="ECO:0000256" key="5">
    <source>
        <dbReference type="ARBA" id="ARBA00022771"/>
    </source>
</evidence>
<evidence type="ECO:0000259" key="11">
    <source>
        <dbReference type="PROSITE" id="PS51160"/>
    </source>
</evidence>
<dbReference type="InterPro" id="IPR006070">
    <property type="entry name" value="Sua5-like_dom"/>
</dbReference>
<sequence>MTDHPARLPSRALSASSAESPVAAESIRVRGLVQGVGFRPTVWRLATELGLQGSVRNDGEGVLVTLWGDADARNAFCERLRRDCPPLARIDALERTPLSGQDRPRGFAIVDSAATSVQTGVVPDAAVCDACAAEIADPANRRFRYAFTNCTHCGPRLSIVRAIPYDRANTSMAAFRQCPACAAEYADPADRRFHAQPNACPVCGPRVWLQDADGQPVDQPASEPASQPASQAAIGALADPIAVASRLLAQGRILALKGIGGVHLACDATNPAAIAELRRRKRRWAKPFALMARDLDVIRRYCTVTPAEADLLRSPAAPIVLLAPNGGEGLPSGLAPGQHSLGFMLPYSPLHRLLLQDWSVPLVMTSGNSSDEPQCINNDDTVRRLGDLADAFLLHDRDIVNRVDDSVARIMDGAPRLLRRARGHAPAPLRLPEGFVDASPILAMGGELKSTLCLVQHGQAVLSQHLGDLHETTTLLEYERTIALYRALLQHRTQLVVVDAHPGYHSGRTGRALAAAEGLALLEVQHHRAHVAAVLADNGWPLDGPPVLGIALDGSGYGDDGSIWGGECFIGGYRQLTRVAHLQPVALPGGTQAILEPWRNLFAQIVAGIGWEAFQRQYPDLAITARLRQRPVAVLSRMIAAGVNSPMTSSCGRLFDAVAAALDICADGIRYEGQAAIELESLCQGIAPDHGYAFALRADTAALVLDPSPMWRQLFDDLAEGVEAPLISARFHAGLADAVVGLGARLASARGIDTLALSGGVFQNRTLFERVSQGLRARQFKVLAHRQVPSNDGGLALGQAAMAAARLLRPLRSSALVAAGSGGG</sequence>
<dbReference type="GO" id="GO:0016743">
    <property type="term" value="F:carboxyl- or carbamoyltransferase activity"/>
    <property type="evidence" value="ECO:0007669"/>
    <property type="project" value="UniProtKB-UniRule"/>
</dbReference>
<comment type="caution">
    <text evidence="13">The sequence shown here is derived from an EMBL/GenBank/DDBJ whole genome shotgun (WGS) entry which is preliminary data.</text>
</comment>
<evidence type="ECO:0000256" key="10">
    <source>
        <dbReference type="PROSITE-ProRule" id="PRU00520"/>
    </source>
</evidence>
<evidence type="ECO:0000313" key="13">
    <source>
        <dbReference type="EMBL" id="KAA6185762.1"/>
    </source>
</evidence>
<comment type="function">
    <text evidence="9">Involved in the maturation of [NiFe] hydrogenases. Along with HypE, it catalyzes the synthesis of the CN ligands of the active site iron of [NiFe]-hydrogenases. HypF functions as a carbamoyl transferase using carbamoylphosphate as a substrate and transferring the carboxamido moiety in an ATP-dependent reaction to the thiolate of the C-terminal cysteine of HypE yielding a protein-S-carboxamide.</text>
</comment>
<evidence type="ECO:0000256" key="9">
    <source>
        <dbReference type="PIRNR" id="PIRNR006256"/>
    </source>
</evidence>
<dbReference type="Pfam" id="PF00708">
    <property type="entry name" value="Acylphosphatase"/>
    <property type="match status" value="1"/>
</dbReference>
<feature type="domain" description="YrdC-like" evidence="12">
    <location>
        <begin position="238"/>
        <end position="423"/>
    </location>
</feature>
<gene>
    <name evidence="13" type="primary">hypF</name>
    <name evidence="13" type="ORF">F2Q65_07085</name>
</gene>
<dbReference type="PROSITE" id="PS51163">
    <property type="entry name" value="YRDC"/>
    <property type="match status" value="1"/>
</dbReference>
<dbReference type="InterPro" id="IPR041440">
    <property type="entry name" value="HypF_C"/>
</dbReference>
<reference evidence="13 14" key="1">
    <citation type="submission" date="2019-09" db="EMBL/GenBank/DDBJ databases">
        <title>Whole-genome sequence of the purple sulfur bacterium Thiohalocapsa marina DSM 19078.</title>
        <authorList>
            <person name="Kyndt J.A."/>
            <person name="Meyer T.E."/>
        </authorList>
    </citation>
    <scope>NUCLEOTIDE SEQUENCE [LARGE SCALE GENOMIC DNA]</scope>
    <source>
        <strain evidence="13 14">DSM 19078</strain>
    </source>
</reference>
<dbReference type="InterPro" id="IPR017968">
    <property type="entry name" value="Acylphosphatase_CS"/>
</dbReference>
<dbReference type="Proteomes" id="UP000322981">
    <property type="component" value="Unassembled WGS sequence"/>
</dbReference>
<dbReference type="PROSITE" id="PS00150">
    <property type="entry name" value="ACYLPHOSPHATASE_1"/>
    <property type="match status" value="1"/>
</dbReference>
<dbReference type="GO" id="GO:0051604">
    <property type="term" value="P:protein maturation"/>
    <property type="evidence" value="ECO:0007669"/>
    <property type="project" value="TreeGrafter"/>
</dbReference>
<dbReference type="Pfam" id="PF01300">
    <property type="entry name" value="Sua5_yciO_yrdC"/>
    <property type="match status" value="1"/>
</dbReference>
<dbReference type="Gene3D" id="3.30.420.40">
    <property type="match status" value="1"/>
</dbReference>
<keyword evidence="5" id="KW-0863">Zinc-finger</keyword>
<dbReference type="PIRSF" id="PIRSF006256">
    <property type="entry name" value="CMPcnvr_hdrg_mat"/>
    <property type="match status" value="1"/>
</dbReference>
<evidence type="ECO:0000256" key="4">
    <source>
        <dbReference type="ARBA" id="ARBA00022723"/>
    </source>
</evidence>
<keyword evidence="6" id="KW-0862">Zinc</keyword>
<dbReference type="PANTHER" id="PTHR42959">
    <property type="entry name" value="CARBAMOYLTRANSFERASE"/>
    <property type="match status" value="1"/>
</dbReference>
<dbReference type="OrthoDB" id="9808093at2"/>
<name>A0A5M8FSS1_9GAMM</name>
<comment type="similarity">
    <text evidence="2 9">Belongs to the carbamoyltransferase HypF family.</text>
</comment>
<evidence type="ECO:0000256" key="7">
    <source>
        <dbReference type="ARBA" id="ARBA00048220"/>
    </source>
</evidence>
<dbReference type="SUPFAM" id="SSF55821">
    <property type="entry name" value="YrdC/RibB"/>
    <property type="match status" value="1"/>
</dbReference>
<dbReference type="InterPro" id="IPR055128">
    <property type="entry name" value="HypF_C_2"/>
</dbReference>
<proteinExistence type="inferred from homology"/>
<protein>
    <recommendedName>
        <fullName evidence="8 9">Carbamoyltransferase HypF</fullName>
        <ecNumber evidence="9">6.2.-.-</ecNumber>
    </recommendedName>
</protein>
<accession>A0A5M8FSS1</accession>
<evidence type="ECO:0000256" key="2">
    <source>
        <dbReference type="ARBA" id="ARBA00008097"/>
    </source>
</evidence>
<evidence type="ECO:0000313" key="14">
    <source>
        <dbReference type="Proteomes" id="UP000322981"/>
    </source>
</evidence>
<dbReference type="NCBIfam" id="TIGR00143">
    <property type="entry name" value="hypF"/>
    <property type="match status" value="1"/>
</dbReference>
<dbReference type="Gene3D" id="3.30.420.360">
    <property type="match status" value="1"/>
</dbReference>
<feature type="domain" description="Acylphosphatase-like" evidence="11">
    <location>
        <begin position="24"/>
        <end position="111"/>
    </location>
</feature>
<evidence type="ECO:0000256" key="6">
    <source>
        <dbReference type="ARBA" id="ARBA00022833"/>
    </source>
</evidence>
<dbReference type="Pfam" id="PF22521">
    <property type="entry name" value="HypF_C_2"/>
    <property type="match status" value="1"/>
</dbReference>
<dbReference type="EMBL" id="VWXX01000007">
    <property type="protein sequence ID" value="KAA6185762.1"/>
    <property type="molecule type" value="Genomic_DNA"/>
</dbReference>